<comment type="similarity">
    <text evidence="2">Belongs to the TALE/BELL homeobox family.</text>
</comment>
<dbReference type="GO" id="GO:0005634">
    <property type="term" value="C:nucleus"/>
    <property type="evidence" value="ECO:0007669"/>
    <property type="project" value="UniProtKB-SubCell"/>
</dbReference>
<evidence type="ECO:0000259" key="10">
    <source>
        <dbReference type="PROSITE" id="PS50071"/>
    </source>
</evidence>
<proteinExistence type="inferred from homology"/>
<evidence type="ECO:0000256" key="4">
    <source>
        <dbReference type="ARBA" id="ARBA00023125"/>
    </source>
</evidence>
<feature type="region of interest" description="Disordered" evidence="9">
    <location>
        <begin position="72"/>
        <end position="101"/>
    </location>
</feature>
<dbReference type="GO" id="GO:0003677">
    <property type="term" value="F:DNA binding"/>
    <property type="evidence" value="ECO:0007669"/>
    <property type="project" value="UniProtKB-UniRule"/>
</dbReference>
<feature type="region of interest" description="Disordered" evidence="9">
    <location>
        <begin position="425"/>
        <end position="451"/>
    </location>
</feature>
<keyword evidence="4 8" id="KW-0238">DNA-binding</keyword>
<dbReference type="EMBL" id="CP093348">
    <property type="protein sequence ID" value="WOH04299.1"/>
    <property type="molecule type" value="Genomic_DNA"/>
</dbReference>
<evidence type="ECO:0000313" key="12">
    <source>
        <dbReference type="Proteomes" id="UP000077755"/>
    </source>
</evidence>
<dbReference type="PROSITE" id="PS50071">
    <property type="entry name" value="HOMEOBOX_2"/>
    <property type="match status" value="1"/>
</dbReference>
<evidence type="ECO:0000313" key="11">
    <source>
        <dbReference type="EMBL" id="WOH04299.1"/>
    </source>
</evidence>
<accession>A0AAF0XC75</accession>
<organism evidence="11 12">
    <name type="scientific">Daucus carota subsp. sativus</name>
    <name type="common">Carrot</name>
    <dbReference type="NCBI Taxonomy" id="79200"/>
    <lineage>
        <taxon>Eukaryota</taxon>
        <taxon>Viridiplantae</taxon>
        <taxon>Streptophyta</taxon>
        <taxon>Embryophyta</taxon>
        <taxon>Tracheophyta</taxon>
        <taxon>Spermatophyta</taxon>
        <taxon>Magnoliopsida</taxon>
        <taxon>eudicotyledons</taxon>
        <taxon>Gunneridae</taxon>
        <taxon>Pentapetalae</taxon>
        <taxon>asterids</taxon>
        <taxon>campanulids</taxon>
        <taxon>Apiales</taxon>
        <taxon>Apiaceae</taxon>
        <taxon>Apioideae</taxon>
        <taxon>Scandiceae</taxon>
        <taxon>Daucinae</taxon>
        <taxon>Daucus</taxon>
        <taxon>Daucus sect. Daucus</taxon>
    </lineage>
</organism>
<dbReference type="GO" id="GO:0006355">
    <property type="term" value="P:regulation of DNA-templated transcription"/>
    <property type="evidence" value="ECO:0007669"/>
    <property type="project" value="InterPro"/>
</dbReference>
<dbReference type="SMART" id="SM00574">
    <property type="entry name" value="POX"/>
    <property type="match status" value="1"/>
</dbReference>
<evidence type="ECO:0000256" key="1">
    <source>
        <dbReference type="ARBA" id="ARBA00004123"/>
    </source>
</evidence>
<sequence length="451" mass="50455">MGLQDPPPNSNTLHQFLNPDSISSHQTQIANQHLDAFGADSRGHAYHHPVRPLPSIQTLGERMSRSINLLQVPPPAHESDINHSRHLPNLPDQTPNDTGAHTQKLSLSLGSWMLLPPTQYRQRPMTSSLMSPAYSCNPAVDRASNDYSVSGSSLASSLPSQYQLSFNFGGTTESYMLAVGESKYLKPAQSLLEEAVSVGGRSIQASNEEYIKRLSPADKKGSLGLWSELRSDLFNNASSLDKQLEAKLSKLISLLEEVERTFEQYYHHMEEVVSSFEVIAGSGAGKSYTALTLQAMSRHFCSLKDAIIYQIGATRRKHMPKINMGLSQLSLSDQENRVSLQQLGMIHSTRQTWRPIRGLPENSVTILRSWLFEHFLHPYPNDSEKLVLASQTGLSKNQVSNWFINARVRLWKPMIEEMYKEEFADDSINPAQESNSTSNERITFDAEESSN</sequence>
<dbReference type="InterPro" id="IPR001356">
    <property type="entry name" value="HD"/>
</dbReference>
<dbReference type="InterPro" id="IPR009057">
    <property type="entry name" value="Homeodomain-like_sf"/>
</dbReference>
<dbReference type="AlphaFoldDB" id="A0AAF0XC75"/>
<keyword evidence="12" id="KW-1185">Reference proteome</keyword>
<keyword evidence="6" id="KW-0804">Transcription</keyword>
<evidence type="ECO:0000256" key="3">
    <source>
        <dbReference type="ARBA" id="ARBA00023015"/>
    </source>
</evidence>
<dbReference type="PANTHER" id="PTHR11850">
    <property type="entry name" value="HOMEOBOX PROTEIN TRANSCRIPTION FACTORS"/>
    <property type="match status" value="1"/>
</dbReference>
<evidence type="ECO:0000256" key="2">
    <source>
        <dbReference type="ARBA" id="ARBA00006454"/>
    </source>
</evidence>
<dbReference type="KEGG" id="dcr:108224899"/>
<keyword evidence="7 8" id="KW-0539">Nucleus</keyword>
<evidence type="ECO:0000256" key="6">
    <source>
        <dbReference type="ARBA" id="ARBA00023163"/>
    </source>
</evidence>
<evidence type="ECO:0000256" key="8">
    <source>
        <dbReference type="PROSITE-ProRule" id="PRU00108"/>
    </source>
</evidence>
<dbReference type="InterPro" id="IPR006563">
    <property type="entry name" value="POX_dom"/>
</dbReference>
<reference evidence="11" key="1">
    <citation type="journal article" date="2016" name="Nat. Genet.">
        <title>A high-quality carrot genome assembly provides new insights into carotenoid accumulation and asterid genome evolution.</title>
        <authorList>
            <person name="Iorizzo M."/>
            <person name="Ellison S."/>
            <person name="Senalik D."/>
            <person name="Zeng P."/>
            <person name="Satapoomin P."/>
            <person name="Huang J."/>
            <person name="Bowman M."/>
            <person name="Iovene M."/>
            <person name="Sanseverino W."/>
            <person name="Cavagnaro P."/>
            <person name="Yildiz M."/>
            <person name="Macko-Podgorni A."/>
            <person name="Moranska E."/>
            <person name="Grzebelus E."/>
            <person name="Grzebelus D."/>
            <person name="Ashrafi H."/>
            <person name="Zheng Z."/>
            <person name="Cheng S."/>
            <person name="Spooner D."/>
            <person name="Van Deynze A."/>
            <person name="Simon P."/>
        </authorList>
    </citation>
    <scope>NUCLEOTIDE SEQUENCE</scope>
    <source>
        <tissue evidence="11">Leaf</tissue>
    </source>
</reference>
<evidence type="ECO:0000256" key="9">
    <source>
        <dbReference type="SAM" id="MobiDB-lite"/>
    </source>
</evidence>
<dbReference type="InterPro" id="IPR008422">
    <property type="entry name" value="KN_HD"/>
</dbReference>
<keyword evidence="3" id="KW-0805">Transcription regulation</keyword>
<feature type="compositionally biased region" description="Polar residues" evidence="9">
    <location>
        <begin position="91"/>
        <end position="101"/>
    </location>
</feature>
<dbReference type="Pfam" id="PF07526">
    <property type="entry name" value="POX"/>
    <property type="match status" value="1"/>
</dbReference>
<name>A0AAF0XC75_DAUCS</name>
<dbReference type="InterPro" id="IPR050224">
    <property type="entry name" value="TALE_homeobox"/>
</dbReference>
<dbReference type="Pfam" id="PF05920">
    <property type="entry name" value="Homeobox_KN"/>
    <property type="match status" value="1"/>
</dbReference>
<gene>
    <name evidence="11" type="ORF">DCAR_0623708</name>
</gene>
<protein>
    <recommendedName>
        <fullName evidence="10">Homeobox domain-containing protein</fullName>
    </recommendedName>
</protein>
<evidence type="ECO:0000256" key="5">
    <source>
        <dbReference type="ARBA" id="ARBA00023155"/>
    </source>
</evidence>
<feature type="domain" description="Homeobox" evidence="10">
    <location>
        <begin position="350"/>
        <end position="413"/>
    </location>
</feature>
<keyword evidence="5 8" id="KW-0371">Homeobox</keyword>
<evidence type="ECO:0000256" key="7">
    <source>
        <dbReference type="ARBA" id="ARBA00023242"/>
    </source>
</evidence>
<dbReference type="Proteomes" id="UP000077755">
    <property type="component" value="Chromosome 6"/>
</dbReference>
<dbReference type="Gene3D" id="1.10.10.60">
    <property type="entry name" value="Homeodomain-like"/>
    <property type="match status" value="1"/>
</dbReference>
<dbReference type="CDD" id="cd00086">
    <property type="entry name" value="homeodomain"/>
    <property type="match status" value="1"/>
</dbReference>
<dbReference type="SUPFAM" id="SSF46689">
    <property type="entry name" value="Homeodomain-like"/>
    <property type="match status" value="1"/>
</dbReference>
<dbReference type="SMART" id="SM00389">
    <property type="entry name" value="HOX"/>
    <property type="match status" value="1"/>
</dbReference>
<feature type="DNA-binding region" description="Homeobox" evidence="8">
    <location>
        <begin position="352"/>
        <end position="414"/>
    </location>
</feature>
<comment type="subcellular location">
    <subcellularLocation>
        <location evidence="1 8">Nucleus</location>
    </subcellularLocation>
</comment>
<feature type="compositionally biased region" description="Polar residues" evidence="9">
    <location>
        <begin position="429"/>
        <end position="441"/>
    </location>
</feature>
<reference evidence="11" key="2">
    <citation type="submission" date="2022-03" db="EMBL/GenBank/DDBJ databases">
        <title>Draft title - Genomic analysis of global carrot germplasm unveils the trajectory of domestication and the origin of high carotenoid orange carrot.</title>
        <authorList>
            <person name="Iorizzo M."/>
            <person name="Ellison S."/>
            <person name="Senalik D."/>
            <person name="Macko-Podgorni A."/>
            <person name="Grzebelus D."/>
            <person name="Bostan H."/>
            <person name="Rolling W."/>
            <person name="Curaba J."/>
            <person name="Simon P."/>
        </authorList>
    </citation>
    <scope>NUCLEOTIDE SEQUENCE</scope>
    <source>
        <tissue evidence="11">Leaf</tissue>
    </source>
</reference>